<keyword evidence="2" id="KW-0663">Pyridoxal phosphate</keyword>
<dbReference type="PROSITE" id="PS00595">
    <property type="entry name" value="AA_TRANSFER_CLASS_5"/>
    <property type="match status" value="1"/>
</dbReference>
<dbReference type="Gene3D" id="3.40.640.10">
    <property type="entry name" value="Type I PLP-dependent aspartate aminotransferase-like (Major domain)"/>
    <property type="match status" value="1"/>
</dbReference>
<accession>A0A381VWR2</accession>
<evidence type="ECO:0000259" key="3">
    <source>
        <dbReference type="Pfam" id="PF00266"/>
    </source>
</evidence>
<dbReference type="Gene3D" id="3.90.1150.10">
    <property type="entry name" value="Aspartate Aminotransferase, domain 1"/>
    <property type="match status" value="1"/>
</dbReference>
<dbReference type="SUPFAM" id="SSF53383">
    <property type="entry name" value="PLP-dependent transferases"/>
    <property type="match status" value="1"/>
</dbReference>
<organism evidence="4">
    <name type="scientific">marine metagenome</name>
    <dbReference type="NCBI Taxonomy" id="408172"/>
    <lineage>
        <taxon>unclassified sequences</taxon>
        <taxon>metagenomes</taxon>
        <taxon>ecological metagenomes</taxon>
    </lineage>
</organism>
<dbReference type="PANTHER" id="PTHR43586">
    <property type="entry name" value="CYSTEINE DESULFURASE"/>
    <property type="match status" value="1"/>
</dbReference>
<evidence type="ECO:0000256" key="1">
    <source>
        <dbReference type="ARBA" id="ARBA00001933"/>
    </source>
</evidence>
<dbReference type="Pfam" id="PF00266">
    <property type="entry name" value="Aminotran_5"/>
    <property type="match status" value="1"/>
</dbReference>
<dbReference type="InterPro" id="IPR015424">
    <property type="entry name" value="PyrdxlP-dep_Trfase"/>
</dbReference>
<dbReference type="InterPro" id="IPR015421">
    <property type="entry name" value="PyrdxlP-dep_Trfase_major"/>
</dbReference>
<dbReference type="EMBL" id="UINC01009860">
    <property type="protein sequence ID" value="SVA44087.1"/>
    <property type="molecule type" value="Genomic_DNA"/>
</dbReference>
<dbReference type="AlphaFoldDB" id="A0A381VWR2"/>
<proteinExistence type="predicted"/>
<comment type="cofactor">
    <cofactor evidence="1">
        <name>pyridoxal 5'-phosphate</name>
        <dbReference type="ChEBI" id="CHEBI:597326"/>
    </cofactor>
</comment>
<evidence type="ECO:0000256" key="2">
    <source>
        <dbReference type="ARBA" id="ARBA00022898"/>
    </source>
</evidence>
<protein>
    <recommendedName>
        <fullName evidence="3">Aminotransferase class V domain-containing protein</fullName>
    </recommendedName>
</protein>
<gene>
    <name evidence="4" type="ORF">METZ01_LOCUS96941</name>
</gene>
<dbReference type="InterPro" id="IPR000192">
    <property type="entry name" value="Aminotrans_V_dom"/>
</dbReference>
<dbReference type="InterPro" id="IPR020578">
    <property type="entry name" value="Aminotrans_V_PyrdxlP_BS"/>
</dbReference>
<sequence>MKEHFYFDNAATTLPKPEPVYQFMDQFFRTHGVNPGRSGHELAVEAETMIVQTRFMLGKFFGYGGDPSRVTFSLNATDSMNLALLGLIRPGDHMIITRMEHNAVLRPANHFERDSNVTVTRVAADGNGYVDPEDIRKCIKSDTRVVVVNHASNVIGSVQDIRAIGEVVRDTNAVFIVDTCQTAGVVSIPMDEWGIDVLVYTGHKGLFGPSGIGGMIVAEDIDIRQVRTGGTGVNSVSPFHPDEYPHRLESGTVSIPGIAGLHAAQKWFAELGKSQGTISPDTHYEACRAALKHIHAIGSETTQQLIDTFDAIPGVIMYGPQGDQPRISTFSINIGDLPAEQVGLMLDADHGICVRSGLHCAPVVHEDQGTLKRNGTVRFAPGFFTDEEDVAQAIEGVQSIAEYQASRTRT</sequence>
<dbReference type="InterPro" id="IPR015422">
    <property type="entry name" value="PyrdxlP-dep_Trfase_small"/>
</dbReference>
<dbReference type="PANTHER" id="PTHR43586:SF4">
    <property type="entry name" value="ISOPENICILLIN N EPIMERASE"/>
    <property type="match status" value="1"/>
</dbReference>
<reference evidence="4" key="1">
    <citation type="submission" date="2018-05" db="EMBL/GenBank/DDBJ databases">
        <authorList>
            <person name="Lanie J.A."/>
            <person name="Ng W.-L."/>
            <person name="Kazmierczak K.M."/>
            <person name="Andrzejewski T.M."/>
            <person name="Davidsen T.M."/>
            <person name="Wayne K.J."/>
            <person name="Tettelin H."/>
            <person name="Glass J.I."/>
            <person name="Rusch D."/>
            <person name="Podicherti R."/>
            <person name="Tsui H.-C.T."/>
            <person name="Winkler M.E."/>
        </authorList>
    </citation>
    <scope>NUCLEOTIDE SEQUENCE</scope>
</reference>
<name>A0A381VWR2_9ZZZZ</name>
<evidence type="ECO:0000313" key="4">
    <source>
        <dbReference type="EMBL" id="SVA44087.1"/>
    </source>
</evidence>
<feature type="domain" description="Aminotransferase class V" evidence="3">
    <location>
        <begin position="6"/>
        <end position="391"/>
    </location>
</feature>